<keyword evidence="3 7" id="KW-0812">Transmembrane</keyword>
<feature type="transmembrane region" description="Helical" evidence="7">
    <location>
        <begin position="280"/>
        <end position="301"/>
    </location>
</feature>
<feature type="domain" description="Major facilitator superfamily (MFS) profile" evidence="8">
    <location>
        <begin position="68"/>
        <end position="594"/>
    </location>
</feature>
<keyword evidence="10" id="KW-1185">Reference proteome</keyword>
<feature type="transmembrane region" description="Helical" evidence="7">
    <location>
        <begin position="68"/>
        <end position="86"/>
    </location>
</feature>
<dbReference type="OrthoDB" id="4078873at2759"/>
<comment type="subcellular location">
    <subcellularLocation>
        <location evidence="1">Membrane</location>
        <topology evidence="1">Multi-pass membrane protein</topology>
    </subcellularLocation>
</comment>
<feature type="transmembrane region" description="Helical" evidence="7">
    <location>
        <begin position="106"/>
        <end position="125"/>
    </location>
</feature>
<feature type="compositionally biased region" description="Polar residues" evidence="6">
    <location>
        <begin position="30"/>
        <end position="50"/>
    </location>
</feature>
<evidence type="ECO:0000313" key="9">
    <source>
        <dbReference type="EMBL" id="ODQ58674.1"/>
    </source>
</evidence>
<name>A0A1E3P080_WICAA</name>
<dbReference type="GeneID" id="30199259"/>
<comment type="similarity">
    <text evidence="2">Belongs to the major facilitator superfamily.</text>
</comment>
<feature type="transmembrane region" description="Helical" evidence="7">
    <location>
        <begin position="226"/>
        <end position="249"/>
    </location>
</feature>
<protein>
    <recommendedName>
        <fullName evidence="8">Major facilitator superfamily (MFS) profile domain-containing protein</fullName>
    </recommendedName>
</protein>
<sequence length="633" mass="70095">MSNKKEDFNQIVEPELTNSEKKQVLDQTLDKPSSTSSIKEQTTNSTDLDQDLENQNKQVYETAWPKKLLYIAYAGLIFTALVENFAADSTKNLDSYATSSFNAHSLIATAAVVYKISAICAYPILAKLADLLGRGEGFGLAIFLYTVAYILYAACGNVETYIIAEIFYAIGRNGYRVFQQIFIADTTSLINRGIWSQLPGALTAVPSLYAGSEVMDAFLEHSTWRWGYGCFAIIIGVSMIPLTLIMTILDKRAKKLGQRKEIQVLKNLPQGSIWKKTYHLLFVELDVLGGVLLIVGFALFFIPFTLTGKQSSYRWHEGKLIAMLVIGFITFWCFVAWNALYKHKPIPNRKPFVPPQSLTNKTVIIVLVMVALDLCENSSFATYFSTVLQVGGYYTAGEATRIDNSKKATIDIASVICGLLMKYTKRSKIYVMIGVPFLVLGHGLLVYFMNRDGKLEKTVLLIVMEVFIGLGRGFYQCGLQVTIQAIAGVDGIAMSTAFFMAFNSVGSLIGSAIAGGIWNSVLLNKLEKYLPTDSKSKATSIYKSIKVAKSFKKGTPERIAISKAYRETIQIIGYTGLGIIAPMLILMFLIKEVKLTDKRDIYEGDNVEDEAEGVQVPVNNTTIPATEPMVIKK</sequence>
<dbReference type="AlphaFoldDB" id="A0A1E3P080"/>
<dbReference type="Proteomes" id="UP000094112">
    <property type="component" value="Unassembled WGS sequence"/>
</dbReference>
<evidence type="ECO:0000256" key="7">
    <source>
        <dbReference type="SAM" id="Phobius"/>
    </source>
</evidence>
<evidence type="ECO:0000313" key="10">
    <source>
        <dbReference type="Proteomes" id="UP000094112"/>
    </source>
</evidence>
<evidence type="ECO:0000259" key="8">
    <source>
        <dbReference type="PROSITE" id="PS50850"/>
    </source>
</evidence>
<proteinExistence type="inferred from homology"/>
<dbReference type="Gene3D" id="1.20.1250.20">
    <property type="entry name" value="MFS general substrate transporter like domains"/>
    <property type="match status" value="2"/>
</dbReference>
<keyword evidence="4 7" id="KW-1133">Transmembrane helix</keyword>
<dbReference type="EMBL" id="KV454211">
    <property type="protein sequence ID" value="ODQ58674.1"/>
    <property type="molecule type" value="Genomic_DNA"/>
</dbReference>
<feature type="transmembrane region" description="Helical" evidence="7">
    <location>
        <begin position="137"/>
        <end position="154"/>
    </location>
</feature>
<evidence type="ECO:0000256" key="4">
    <source>
        <dbReference type="ARBA" id="ARBA00022989"/>
    </source>
</evidence>
<dbReference type="GO" id="GO:0005886">
    <property type="term" value="C:plasma membrane"/>
    <property type="evidence" value="ECO:0007669"/>
    <property type="project" value="TreeGrafter"/>
</dbReference>
<evidence type="ECO:0000256" key="3">
    <source>
        <dbReference type="ARBA" id="ARBA00022692"/>
    </source>
</evidence>
<organism evidence="9 10">
    <name type="scientific">Wickerhamomyces anomalus (strain ATCC 58044 / CBS 1984 / NCYC 433 / NRRL Y-366-8)</name>
    <name type="common">Yeast</name>
    <name type="synonym">Hansenula anomala</name>
    <dbReference type="NCBI Taxonomy" id="683960"/>
    <lineage>
        <taxon>Eukaryota</taxon>
        <taxon>Fungi</taxon>
        <taxon>Dikarya</taxon>
        <taxon>Ascomycota</taxon>
        <taxon>Saccharomycotina</taxon>
        <taxon>Saccharomycetes</taxon>
        <taxon>Phaffomycetales</taxon>
        <taxon>Wickerhamomycetaceae</taxon>
        <taxon>Wickerhamomyces</taxon>
    </lineage>
</organism>
<evidence type="ECO:0000256" key="1">
    <source>
        <dbReference type="ARBA" id="ARBA00004141"/>
    </source>
</evidence>
<dbReference type="InterPro" id="IPR020846">
    <property type="entry name" value="MFS_dom"/>
</dbReference>
<dbReference type="InterPro" id="IPR036259">
    <property type="entry name" value="MFS_trans_sf"/>
</dbReference>
<dbReference type="PANTHER" id="PTHR23501">
    <property type="entry name" value="MAJOR FACILITATOR SUPERFAMILY"/>
    <property type="match status" value="1"/>
</dbReference>
<keyword evidence="5 7" id="KW-0472">Membrane</keyword>
<accession>A0A1E3P080</accession>
<evidence type="ECO:0000256" key="5">
    <source>
        <dbReference type="ARBA" id="ARBA00023136"/>
    </source>
</evidence>
<dbReference type="STRING" id="683960.A0A1E3P080"/>
<feature type="transmembrane region" description="Helical" evidence="7">
    <location>
        <begin position="321"/>
        <end position="341"/>
    </location>
</feature>
<evidence type="ECO:0000256" key="6">
    <source>
        <dbReference type="SAM" id="MobiDB-lite"/>
    </source>
</evidence>
<dbReference type="PROSITE" id="PS50850">
    <property type="entry name" value="MFS"/>
    <property type="match status" value="1"/>
</dbReference>
<dbReference type="RefSeq" id="XP_019037881.1">
    <property type="nucleotide sequence ID" value="XM_019182013.1"/>
</dbReference>
<reference evidence="9 10" key="1">
    <citation type="journal article" date="2016" name="Proc. Natl. Acad. Sci. U.S.A.">
        <title>Comparative genomics of biotechnologically important yeasts.</title>
        <authorList>
            <person name="Riley R."/>
            <person name="Haridas S."/>
            <person name="Wolfe K.H."/>
            <person name="Lopes M.R."/>
            <person name="Hittinger C.T."/>
            <person name="Goeker M."/>
            <person name="Salamov A.A."/>
            <person name="Wisecaver J.H."/>
            <person name="Long T.M."/>
            <person name="Calvey C.H."/>
            <person name="Aerts A.L."/>
            <person name="Barry K.W."/>
            <person name="Choi C."/>
            <person name="Clum A."/>
            <person name="Coughlan A.Y."/>
            <person name="Deshpande S."/>
            <person name="Douglass A.P."/>
            <person name="Hanson S.J."/>
            <person name="Klenk H.-P."/>
            <person name="LaButti K.M."/>
            <person name="Lapidus A."/>
            <person name="Lindquist E.A."/>
            <person name="Lipzen A.M."/>
            <person name="Meier-Kolthoff J.P."/>
            <person name="Ohm R.A."/>
            <person name="Otillar R.P."/>
            <person name="Pangilinan J.L."/>
            <person name="Peng Y."/>
            <person name="Rokas A."/>
            <person name="Rosa C.A."/>
            <person name="Scheuner C."/>
            <person name="Sibirny A.A."/>
            <person name="Slot J.C."/>
            <person name="Stielow J.B."/>
            <person name="Sun H."/>
            <person name="Kurtzman C.P."/>
            <person name="Blackwell M."/>
            <person name="Grigoriev I.V."/>
            <person name="Jeffries T.W."/>
        </authorList>
    </citation>
    <scope>NUCLEOTIDE SEQUENCE [LARGE SCALE GENOMIC DNA]</scope>
    <source>
        <strain evidence="10">ATCC 58044 / CBS 1984 / NCYC 433 / NRRL Y-366-8</strain>
    </source>
</reference>
<feature type="transmembrane region" description="Helical" evidence="7">
    <location>
        <begin position="496"/>
        <end position="518"/>
    </location>
</feature>
<feature type="transmembrane region" description="Helical" evidence="7">
    <location>
        <begin position="455"/>
        <end position="475"/>
    </location>
</feature>
<dbReference type="SUPFAM" id="SSF103473">
    <property type="entry name" value="MFS general substrate transporter"/>
    <property type="match status" value="1"/>
</dbReference>
<gene>
    <name evidence="9" type="ORF">WICANDRAFT_32881</name>
</gene>
<feature type="transmembrane region" description="Helical" evidence="7">
    <location>
        <begin position="571"/>
        <end position="590"/>
    </location>
</feature>
<dbReference type="GO" id="GO:0015343">
    <property type="term" value="F:siderophore-iron transmembrane transporter activity"/>
    <property type="evidence" value="ECO:0007669"/>
    <property type="project" value="TreeGrafter"/>
</dbReference>
<feature type="transmembrane region" description="Helical" evidence="7">
    <location>
        <begin position="429"/>
        <end position="449"/>
    </location>
</feature>
<dbReference type="PANTHER" id="PTHR23501:SF87">
    <property type="entry name" value="SIDEROPHORE IRON TRANSPORTER 2"/>
    <property type="match status" value="1"/>
</dbReference>
<evidence type="ECO:0000256" key="2">
    <source>
        <dbReference type="ARBA" id="ARBA00008335"/>
    </source>
</evidence>
<feature type="region of interest" description="Disordered" evidence="6">
    <location>
        <begin position="1"/>
        <end position="50"/>
    </location>
</feature>